<accession>A0A0B8Q780</accession>
<keyword evidence="1" id="KW-0812">Transmembrane</keyword>
<keyword evidence="1" id="KW-1133">Transmembrane helix</keyword>
<evidence type="ECO:0000256" key="1">
    <source>
        <dbReference type="SAM" id="Phobius"/>
    </source>
</evidence>
<evidence type="ECO:0000313" key="3">
    <source>
        <dbReference type="EMBL" id="GAM74416.1"/>
    </source>
</evidence>
<keyword evidence="1" id="KW-0472">Membrane</keyword>
<dbReference type="STRING" id="1481914.JCM19241_5612"/>
<reference evidence="3 4" key="2">
    <citation type="submission" date="2015-01" db="EMBL/GenBank/DDBJ databases">
        <authorList>
            <consortium name="NBRP consortium"/>
            <person name="Sawabe T."/>
            <person name="Meirelles P."/>
            <person name="Feng G."/>
            <person name="Sayaka M."/>
            <person name="Hattori M."/>
            <person name="Ohkuma M."/>
        </authorList>
    </citation>
    <scope>NUCLEOTIDE SEQUENCE [LARGE SCALE GENOMIC DNA]</scope>
    <source>
        <strain evidence="4">JCM 19241</strain>
    </source>
</reference>
<feature type="domain" description="TadE-like" evidence="2">
    <location>
        <begin position="11"/>
        <end position="53"/>
    </location>
</feature>
<comment type="caution">
    <text evidence="3">The sequence shown here is derived from an EMBL/GenBank/DDBJ whole genome shotgun (WGS) entry which is preliminary data.</text>
</comment>
<organism evidence="3 4">
    <name type="scientific">Vibrio ishigakensis</name>
    <dbReference type="NCBI Taxonomy" id="1481914"/>
    <lineage>
        <taxon>Bacteria</taxon>
        <taxon>Pseudomonadati</taxon>
        <taxon>Pseudomonadota</taxon>
        <taxon>Gammaproteobacteria</taxon>
        <taxon>Vibrionales</taxon>
        <taxon>Vibrionaceae</taxon>
        <taxon>Vibrio</taxon>
    </lineage>
</organism>
<dbReference type="EMBL" id="BBSC01000002">
    <property type="protein sequence ID" value="GAM74416.1"/>
    <property type="molecule type" value="Genomic_DNA"/>
</dbReference>
<dbReference type="Pfam" id="PF07811">
    <property type="entry name" value="TadE"/>
    <property type="match status" value="1"/>
</dbReference>
<dbReference type="Proteomes" id="UP000031666">
    <property type="component" value="Unassembled WGS sequence"/>
</dbReference>
<reference evidence="3 4" key="1">
    <citation type="submission" date="2015-01" db="EMBL/GenBank/DDBJ databases">
        <title>Vibrio sp. C94 JCM 19241 whole genome shotgun sequence.</title>
        <authorList>
            <person name="Sawabe T."/>
            <person name="Meirelles P."/>
            <person name="Feng G."/>
            <person name="Sayaka M."/>
            <person name="Hattori M."/>
            <person name="Ohkuma M."/>
        </authorList>
    </citation>
    <scope>NUCLEOTIDE SEQUENCE [LARGE SCALE GENOMIC DNA]</scope>
    <source>
        <strain evidence="4">JCM 19241</strain>
    </source>
</reference>
<feature type="transmembrane region" description="Helical" evidence="1">
    <location>
        <begin position="12"/>
        <end position="32"/>
    </location>
</feature>
<evidence type="ECO:0000259" key="2">
    <source>
        <dbReference type="Pfam" id="PF07811"/>
    </source>
</evidence>
<sequence>MTFIKKQKEGGLAIIEFTIVSTVLLLLLFGIIEIGRFLFSLQMLNEITRKAARLATVCFIVDDSTLNTTDFGSTYNSPIDLTTLTLDIDYLDEAGGSVSSPTTESGFGTIRYVRARISGFSYSFSVLAGLFGTLTNIDAFETTLPSESLGVYRPM</sequence>
<gene>
    <name evidence="3" type="ORF">JCM19241_5612</name>
</gene>
<dbReference type="InterPro" id="IPR012495">
    <property type="entry name" value="TadE-like_dom"/>
</dbReference>
<name>A0A0B8Q780_9VIBR</name>
<proteinExistence type="predicted"/>
<dbReference type="AlphaFoldDB" id="A0A0B8Q780"/>
<evidence type="ECO:0000313" key="4">
    <source>
        <dbReference type="Proteomes" id="UP000031666"/>
    </source>
</evidence>
<protein>
    <submittedName>
        <fullName evidence="3">TadZ/cpaE protein</fullName>
    </submittedName>
</protein>